<dbReference type="InterPro" id="IPR006059">
    <property type="entry name" value="SBP"/>
</dbReference>
<dbReference type="GO" id="GO:0042956">
    <property type="term" value="P:maltodextrin transmembrane transport"/>
    <property type="evidence" value="ECO:0007669"/>
    <property type="project" value="TreeGrafter"/>
</dbReference>
<keyword evidence="6" id="KW-1185">Reference proteome</keyword>
<dbReference type="PROSITE" id="PS51257">
    <property type="entry name" value="PROKAR_LIPOPROTEIN"/>
    <property type="match status" value="1"/>
</dbReference>
<protein>
    <submittedName>
        <fullName evidence="5">Multiple sugar transport system substrate-binding protein</fullName>
    </submittedName>
</protein>
<dbReference type="GO" id="GO:0015768">
    <property type="term" value="P:maltose transport"/>
    <property type="evidence" value="ECO:0007669"/>
    <property type="project" value="TreeGrafter"/>
</dbReference>
<keyword evidence="2" id="KW-0813">Transport</keyword>
<dbReference type="Pfam" id="PF01547">
    <property type="entry name" value="SBP_bac_1"/>
    <property type="match status" value="1"/>
</dbReference>
<dbReference type="AlphaFoldDB" id="A0A8J7KK46"/>
<dbReference type="GO" id="GO:0055052">
    <property type="term" value="C:ATP-binding cassette (ABC) transporter complex, substrate-binding subunit-containing"/>
    <property type="evidence" value="ECO:0007669"/>
    <property type="project" value="TreeGrafter"/>
</dbReference>
<comment type="caution">
    <text evidence="5">The sequence shown here is derived from an EMBL/GenBank/DDBJ whole genome shotgun (WGS) entry which is preliminary data.</text>
</comment>
<evidence type="ECO:0000256" key="3">
    <source>
        <dbReference type="ARBA" id="ARBA00022729"/>
    </source>
</evidence>
<evidence type="ECO:0000256" key="2">
    <source>
        <dbReference type="ARBA" id="ARBA00022448"/>
    </source>
</evidence>
<feature type="signal peptide" evidence="4">
    <location>
        <begin position="1"/>
        <end position="24"/>
    </location>
</feature>
<keyword evidence="3 4" id="KW-0732">Signal</keyword>
<sequence>MSQRRLGAAVVGTLAIALVAGCSASKPTATDQNSTAPIEMWIRQAPDSDSAKTAQRLADAFTKSSGIKVKVVALFDDFETKLQQQAAQKALPDIVINDTAQLGTMQSQGWLREVDKKKFATAGQLSDRAWKAAQASDGRYYAAPFSAQSFALIVRKDWRAKVGLPAPSSWDDLAKLGAAFTDGDPDGDGKKDTSGFVIPATTKRGYASWYTSSLLWANGGDFLAPGGAGKWKPAVNSEKSVQAVTWLRDQFCVAKSVNPGAVNNDTTVTHEAFEKGQGGIYLVGPYVLARFVKNMGTDKIEVIPVPNGPAGGPGTLGEGENVYMMAGSKNQSGQQKFAEFVTSVEGQQIGMNKDDPGAIVRLPVNTTVDLGAVRQDPRWKVFQEAYKAAVYTPPVPNWAPFRQTTADAMNAVYANCGTSVKTAMDDLAGKLSDELKKQNALAS</sequence>
<name>A0A8J7KK46_9ACTN</name>
<accession>A0A8J7KK46</accession>
<dbReference type="Proteomes" id="UP000622552">
    <property type="component" value="Unassembled WGS sequence"/>
</dbReference>
<dbReference type="Gene3D" id="3.40.190.10">
    <property type="entry name" value="Periplasmic binding protein-like II"/>
    <property type="match status" value="1"/>
</dbReference>
<dbReference type="CDD" id="cd13585">
    <property type="entry name" value="PBP2_TMBP_like"/>
    <property type="match status" value="1"/>
</dbReference>
<dbReference type="RefSeq" id="WP_197004488.1">
    <property type="nucleotide sequence ID" value="NZ_BONS01000024.1"/>
</dbReference>
<keyword evidence="5" id="KW-0762">Sugar transport</keyword>
<dbReference type="SUPFAM" id="SSF53850">
    <property type="entry name" value="Periplasmic binding protein-like II"/>
    <property type="match status" value="1"/>
</dbReference>
<dbReference type="PANTHER" id="PTHR30061">
    <property type="entry name" value="MALTOSE-BINDING PERIPLASMIC PROTEIN"/>
    <property type="match status" value="1"/>
</dbReference>
<evidence type="ECO:0000256" key="1">
    <source>
        <dbReference type="ARBA" id="ARBA00008520"/>
    </source>
</evidence>
<dbReference type="EMBL" id="JADOUF010000001">
    <property type="protein sequence ID" value="MBG6137644.1"/>
    <property type="molecule type" value="Genomic_DNA"/>
</dbReference>
<dbReference type="GO" id="GO:1901982">
    <property type="term" value="F:maltose binding"/>
    <property type="evidence" value="ECO:0007669"/>
    <property type="project" value="TreeGrafter"/>
</dbReference>
<reference evidence="5" key="1">
    <citation type="submission" date="2020-11" db="EMBL/GenBank/DDBJ databases">
        <title>Sequencing the genomes of 1000 actinobacteria strains.</title>
        <authorList>
            <person name="Klenk H.-P."/>
        </authorList>
    </citation>
    <scope>NUCLEOTIDE SEQUENCE</scope>
    <source>
        <strain evidence="5">DSM 45356</strain>
    </source>
</reference>
<evidence type="ECO:0000313" key="5">
    <source>
        <dbReference type="EMBL" id="MBG6137644.1"/>
    </source>
</evidence>
<evidence type="ECO:0000256" key="4">
    <source>
        <dbReference type="SAM" id="SignalP"/>
    </source>
</evidence>
<dbReference type="PANTHER" id="PTHR30061:SF50">
    <property type="entry name" value="MALTOSE_MALTODEXTRIN-BINDING PERIPLASMIC PROTEIN"/>
    <property type="match status" value="1"/>
</dbReference>
<feature type="chain" id="PRO_5039366567" evidence="4">
    <location>
        <begin position="25"/>
        <end position="443"/>
    </location>
</feature>
<proteinExistence type="inferred from homology"/>
<evidence type="ECO:0000313" key="6">
    <source>
        <dbReference type="Proteomes" id="UP000622552"/>
    </source>
</evidence>
<gene>
    <name evidence="5" type="ORF">IW245_003838</name>
</gene>
<organism evidence="5 6">
    <name type="scientific">Longispora fulva</name>
    <dbReference type="NCBI Taxonomy" id="619741"/>
    <lineage>
        <taxon>Bacteria</taxon>
        <taxon>Bacillati</taxon>
        <taxon>Actinomycetota</taxon>
        <taxon>Actinomycetes</taxon>
        <taxon>Micromonosporales</taxon>
        <taxon>Micromonosporaceae</taxon>
        <taxon>Longispora</taxon>
    </lineage>
</organism>
<comment type="similarity">
    <text evidence="1">Belongs to the bacterial solute-binding protein 1 family.</text>
</comment>